<feature type="transmembrane region" description="Helical" evidence="19">
    <location>
        <begin position="314"/>
        <end position="334"/>
    </location>
</feature>
<evidence type="ECO:0000256" key="12">
    <source>
        <dbReference type="ARBA" id="ARBA00050930"/>
    </source>
</evidence>
<keyword evidence="8 17" id="KW-0408">Iron</keyword>
<evidence type="ECO:0000256" key="10">
    <source>
        <dbReference type="ARBA" id="ARBA00023136"/>
    </source>
</evidence>
<keyword evidence="6 19" id="KW-1133">Transmembrane helix</keyword>
<comment type="catalytic activity">
    <reaction evidence="12">
        <text>(2S)-sakuranetin + reduced [NADPH--hemoprotein reductase] + O2 = (2S)-7-methylcarthamidin + oxidized [NADPH--hemoprotein reductase] + H2O + H(+)</text>
        <dbReference type="Rhea" id="RHEA:73431"/>
        <dbReference type="Rhea" id="RHEA-COMP:11964"/>
        <dbReference type="Rhea" id="RHEA-COMP:11965"/>
        <dbReference type="ChEBI" id="CHEBI:15377"/>
        <dbReference type="ChEBI" id="CHEBI:15378"/>
        <dbReference type="ChEBI" id="CHEBI:15379"/>
        <dbReference type="ChEBI" id="CHEBI:28927"/>
        <dbReference type="ChEBI" id="CHEBI:57618"/>
        <dbReference type="ChEBI" id="CHEBI:58210"/>
        <dbReference type="ChEBI" id="CHEBI:192815"/>
    </reaction>
    <physiologicalReaction direction="left-to-right" evidence="12">
        <dbReference type="Rhea" id="RHEA:73432"/>
    </physiologicalReaction>
</comment>
<evidence type="ECO:0000256" key="9">
    <source>
        <dbReference type="ARBA" id="ARBA00023033"/>
    </source>
</evidence>
<dbReference type="Gene3D" id="1.10.630.10">
    <property type="entry name" value="Cytochrome P450"/>
    <property type="match status" value="1"/>
</dbReference>
<dbReference type="AlphaFoldDB" id="A0AAW2NEZ3"/>
<dbReference type="InterPro" id="IPR050651">
    <property type="entry name" value="Plant_Cytochrome_P450_Monoox"/>
</dbReference>
<accession>A0AAW2NEZ3</accession>
<name>A0AAW2NEZ3_9LAMI</name>
<gene>
    <name evidence="20" type="ORF">Scaly_1901600</name>
</gene>
<comment type="pathway">
    <text evidence="11">Flavonoid metabolism.</text>
</comment>
<reference evidence="20" key="2">
    <citation type="journal article" date="2024" name="Plant">
        <title>Genomic evolution and insights into agronomic trait innovations of Sesamum species.</title>
        <authorList>
            <person name="Miao H."/>
            <person name="Wang L."/>
            <person name="Qu L."/>
            <person name="Liu H."/>
            <person name="Sun Y."/>
            <person name="Le M."/>
            <person name="Wang Q."/>
            <person name="Wei S."/>
            <person name="Zheng Y."/>
            <person name="Lin W."/>
            <person name="Duan Y."/>
            <person name="Cao H."/>
            <person name="Xiong S."/>
            <person name="Wang X."/>
            <person name="Wei L."/>
            <person name="Li C."/>
            <person name="Ma Q."/>
            <person name="Ju M."/>
            <person name="Zhao R."/>
            <person name="Li G."/>
            <person name="Mu C."/>
            <person name="Tian Q."/>
            <person name="Mei H."/>
            <person name="Zhang T."/>
            <person name="Gao T."/>
            <person name="Zhang H."/>
        </authorList>
    </citation>
    <scope>NUCLEOTIDE SEQUENCE</scope>
    <source>
        <strain evidence="20">KEN8</strain>
    </source>
</reference>
<evidence type="ECO:0000256" key="19">
    <source>
        <dbReference type="SAM" id="Phobius"/>
    </source>
</evidence>
<dbReference type="GO" id="GO:0016705">
    <property type="term" value="F:oxidoreductase activity, acting on paired donors, with incorporation or reduction of molecular oxygen"/>
    <property type="evidence" value="ECO:0007669"/>
    <property type="project" value="InterPro"/>
</dbReference>
<comment type="cofactor">
    <cofactor evidence="1 17">
        <name>heme</name>
        <dbReference type="ChEBI" id="CHEBI:30413"/>
    </cofactor>
</comment>
<evidence type="ECO:0000256" key="8">
    <source>
        <dbReference type="ARBA" id="ARBA00023004"/>
    </source>
</evidence>
<evidence type="ECO:0000256" key="1">
    <source>
        <dbReference type="ARBA" id="ARBA00001971"/>
    </source>
</evidence>
<comment type="catalytic activity">
    <reaction evidence="13">
        <text>genkwanin + reduced [NADPH--hemoprotein reductase] + O2 = scutellarein 7-methyl ether + oxidized [NADPH--hemoprotein reductase] + H2O</text>
        <dbReference type="Rhea" id="RHEA:73427"/>
        <dbReference type="Rhea" id="RHEA-COMP:11964"/>
        <dbReference type="Rhea" id="RHEA-COMP:11965"/>
        <dbReference type="ChEBI" id="CHEBI:15377"/>
        <dbReference type="ChEBI" id="CHEBI:15379"/>
        <dbReference type="ChEBI" id="CHEBI:57618"/>
        <dbReference type="ChEBI" id="CHEBI:58210"/>
        <dbReference type="ChEBI" id="CHEBI:192700"/>
        <dbReference type="ChEBI" id="CHEBI:192701"/>
    </reaction>
    <physiologicalReaction direction="left-to-right" evidence="13">
        <dbReference type="Rhea" id="RHEA:73428"/>
    </physiologicalReaction>
</comment>
<keyword evidence="9 18" id="KW-0503">Monooxygenase</keyword>
<dbReference type="GO" id="GO:0020037">
    <property type="term" value="F:heme binding"/>
    <property type="evidence" value="ECO:0007669"/>
    <property type="project" value="InterPro"/>
</dbReference>
<dbReference type="InterPro" id="IPR001128">
    <property type="entry name" value="Cyt_P450"/>
</dbReference>
<dbReference type="PROSITE" id="PS00086">
    <property type="entry name" value="CYTOCHROME_P450"/>
    <property type="match status" value="1"/>
</dbReference>
<dbReference type="GO" id="GO:0005506">
    <property type="term" value="F:iron ion binding"/>
    <property type="evidence" value="ECO:0007669"/>
    <property type="project" value="InterPro"/>
</dbReference>
<dbReference type="GO" id="GO:0016020">
    <property type="term" value="C:membrane"/>
    <property type="evidence" value="ECO:0007669"/>
    <property type="project" value="UniProtKB-SubCell"/>
</dbReference>
<evidence type="ECO:0000256" key="6">
    <source>
        <dbReference type="ARBA" id="ARBA00022989"/>
    </source>
</evidence>
<evidence type="ECO:0000256" key="4">
    <source>
        <dbReference type="ARBA" id="ARBA00022692"/>
    </source>
</evidence>
<dbReference type="PANTHER" id="PTHR47947:SF26">
    <property type="entry name" value="CYTOCHROME P450"/>
    <property type="match status" value="1"/>
</dbReference>
<comment type="catalytic activity">
    <reaction evidence="15">
        <text>apigenin 4',7-dimethyl ether + reduced [NADPH--hemoprotein reductase] + O2 = ladanein + oxidized [NADPH--hemoprotein reductase] + H2O + H(+)</text>
        <dbReference type="Rhea" id="RHEA:73435"/>
        <dbReference type="Rhea" id="RHEA-COMP:11964"/>
        <dbReference type="Rhea" id="RHEA-COMP:11965"/>
        <dbReference type="ChEBI" id="CHEBI:2769"/>
        <dbReference type="ChEBI" id="CHEBI:15377"/>
        <dbReference type="ChEBI" id="CHEBI:15378"/>
        <dbReference type="ChEBI" id="CHEBI:15379"/>
        <dbReference type="ChEBI" id="CHEBI:57618"/>
        <dbReference type="ChEBI" id="CHEBI:58210"/>
        <dbReference type="ChEBI" id="CHEBI:192702"/>
    </reaction>
    <physiologicalReaction direction="left-to-right" evidence="15">
        <dbReference type="Rhea" id="RHEA:73436"/>
    </physiologicalReaction>
</comment>
<dbReference type="SUPFAM" id="SSF48264">
    <property type="entry name" value="Cytochrome P450"/>
    <property type="match status" value="1"/>
</dbReference>
<comment type="subcellular location">
    <subcellularLocation>
        <location evidence="2">Membrane</location>
        <topology evidence="2">Single-pass membrane protein</topology>
    </subcellularLocation>
</comment>
<feature type="binding site" description="axial binding residue" evidence="17">
    <location>
        <position position="458"/>
    </location>
    <ligand>
        <name>heme</name>
        <dbReference type="ChEBI" id="CHEBI:30413"/>
    </ligand>
    <ligandPart>
        <name>Fe</name>
        <dbReference type="ChEBI" id="CHEBI:18248"/>
    </ligandPart>
</feature>
<dbReference type="InterPro" id="IPR036396">
    <property type="entry name" value="Cyt_P450_sf"/>
</dbReference>
<dbReference type="InterPro" id="IPR002401">
    <property type="entry name" value="Cyt_P450_E_grp-I"/>
</dbReference>
<evidence type="ECO:0000256" key="15">
    <source>
        <dbReference type="ARBA" id="ARBA00052216"/>
    </source>
</evidence>
<evidence type="ECO:0000256" key="14">
    <source>
        <dbReference type="ARBA" id="ARBA00052049"/>
    </source>
</evidence>
<evidence type="ECO:0000256" key="5">
    <source>
        <dbReference type="ARBA" id="ARBA00022723"/>
    </source>
</evidence>
<dbReference type="PRINTS" id="PR00463">
    <property type="entry name" value="EP450I"/>
</dbReference>
<reference evidence="20" key="1">
    <citation type="submission" date="2020-06" db="EMBL/GenBank/DDBJ databases">
        <authorList>
            <person name="Li T."/>
            <person name="Hu X."/>
            <person name="Zhang T."/>
            <person name="Song X."/>
            <person name="Zhang H."/>
            <person name="Dai N."/>
            <person name="Sheng W."/>
            <person name="Hou X."/>
            <person name="Wei L."/>
        </authorList>
    </citation>
    <scope>NUCLEOTIDE SEQUENCE</scope>
    <source>
        <strain evidence="20">KEN8</strain>
        <tissue evidence="20">Leaf</tissue>
    </source>
</reference>
<dbReference type="Pfam" id="PF00067">
    <property type="entry name" value="p450"/>
    <property type="match status" value="1"/>
</dbReference>
<dbReference type="PRINTS" id="PR00385">
    <property type="entry name" value="P450"/>
</dbReference>
<keyword evidence="5 17" id="KW-0479">Metal-binding</keyword>
<evidence type="ECO:0000256" key="16">
    <source>
        <dbReference type="ARBA" id="ARBA00067499"/>
    </source>
</evidence>
<comment type="caution">
    <text evidence="20">The sequence shown here is derived from an EMBL/GenBank/DDBJ whole genome shotgun (WGS) entry which is preliminary data.</text>
</comment>
<keyword evidence="4 19" id="KW-0812">Transmembrane</keyword>
<evidence type="ECO:0000313" key="20">
    <source>
        <dbReference type="EMBL" id="KAL0342390.1"/>
    </source>
</evidence>
<organism evidence="20">
    <name type="scientific">Sesamum calycinum</name>
    <dbReference type="NCBI Taxonomy" id="2727403"/>
    <lineage>
        <taxon>Eukaryota</taxon>
        <taxon>Viridiplantae</taxon>
        <taxon>Streptophyta</taxon>
        <taxon>Embryophyta</taxon>
        <taxon>Tracheophyta</taxon>
        <taxon>Spermatophyta</taxon>
        <taxon>Magnoliopsida</taxon>
        <taxon>eudicotyledons</taxon>
        <taxon>Gunneridae</taxon>
        <taxon>Pentapetalae</taxon>
        <taxon>asterids</taxon>
        <taxon>lamiids</taxon>
        <taxon>Lamiales</taxon>
        <taxon>Pedaliaceae</taxon>
        <taxon>Sesamum</taxon>
    </lineage>
</organism>
<comment type="similarity">
    <text evidence="18">Belongs to the cytochrome P450 family.</text>
</comment>
<evidence type="ECO:0000256" key="3">
    <source>
        <dbReference type="ARBA" id="ARBA00022617"/>
    </source>
</evidence>
<proteinExistence type="inferred from homology"/>
<keyword evidence="3 17" id="KW-0349">Heme</keyword>
<evidence type="ECO:0000256" key="2">
    <source>
        <dbReference type="ARBA" id="ARBA00004167"/>
    </source>
</evidence>
<dbReference type="FunFam" id="1.10.630.10:FF:000026">
    <property type="entry name" value="Cytochrome P450 82C4"/>
    <property type="match status" value="1"/>
</dbReference>
<dbReference type="InterPro" id="IPR017972">
    <property type="entry name" value="Cyt_P450_CS"/>
</dbReference>
<dbReference type="GO" id="GO:0004497">
    <property type="term" value="F:monooxygenase activity"/>
    <property type="evidence" value="ECO:0007669"/>
    <property type="project" value="UniProtKB-KW"/>
</dbReference>
<evidence type="ECO:0000256" key="13">
    <source>
        <dbReference type="ARBA" id="ARBA00051691"/>
    </source>
</evidence>
<evidence type="ECO:0000256" key="7">
    <source>
        <dbReference type="ARBA" id="ARBA00023002"/>
    </source>
</evidence>
<evidence type="ECO:0000256" key="17">
    <source>
        <dbReference type="PIRSR" id="PIRSR602401-1"/>
    </source>
</evidence>
<dbReference type="PANTHER" id="PTHR47947">
    <property type="entry name" value="CYTOCHROME P450 82C3-RELATED"/>
    <property type="match status" value="1"/>
</dbReference>
<evidence type="ECO:0000256" key="18">
    <source>
        <dbReference type="RuleBase" id="RU000461"/>
    </source>
</evidence>
<comment type="catalytic activity">
    <reaction evidence="14">
        <text>(2S)-naringenin 4',7-dimethyl ether + reduced [NADPH--hemoprotein reductase] + O2 = (2S)-carthamidin-4',7-dimethyl ether + oxidized [NADPH--hemoprotein reductase] + H2O + H(+)</text>
        <dbReference type="Rhea" id="RHEA:73439"/>
        <dbReference type="Rhea" id="RHEA-COMP:11964"/>
        <dbReference type="Rhea" id="RHEA-COMP:11965"/>
        <dbReference type="ChEBI" id="CHEBI:15377"/>
        <dbReference type="ChEBI" id="CHEBI:15378"/>
        <dbReference type="ChEBI" id="CHEBI:15379"/>
        <dbReference type="ChEBI" id="CHEBI:57618"/>
        <dbReference type="ChEBI" id="CHEBI:58210"/>
        <dbReference type="ChEBI" id="CHEBI:192816"/>
        <dbReference type="ChEBI" id="CHEBI:192817"/>
    </reaction>
    <physiologicalReaction direction="left-to-right" evidence="14">
        <dbReference type="Rhea" id="RHEA:73440"/>
    </physiologicalReaction>
</comment>
<evidence type="ECO:0000256" key="11">
    <source>
        <dbReference type="ARBA" id="ARBA00034479"/>
    </source>
</evidence>
<sequence length="527" mass="59749">MDLLPWVLTALLTLLAILLITPFYSLVSTGNKRILNKKLPPLAAGGWPIMGHLRLLSGPELPHIILSNMADEYGPIFSIRLGVHNALIVSSWEIAKECFTTNDMIFCDRPRTAVIQHMSYNFAMFGLGKYGPYWRELRKISTQKLLSNRKIEMLGHLYITEIRALMRSLYNSCVDNGDGKVLEMRKVFGELSLNVMVRVVAGDVESENEEVGGNEKWHEVMTEFLRAMGVLTVPDVLPYLKWLDCFGGTNRAKKTGKEMDRLLQGWLKEHKKHSRTCERDRSFMAEMMRVADGVAREFPDYDADTITKATCQTMMLGGSGTVAVTLTWILCFLLNNQHSLQRAQEELDKHIGKERLVKESDIEKLVYIKAIIKETLRLQPPGSLLPPRESVEDCTVAGYHIPAGTRLIVNAWKLHRDPHVWTNPLEFRPERFLTEHKEVDVRGMHFELLPFGAGRRICLGISFSLRLTELALANLLHGFDIEKLSDEIVDMTSSFGATTMKATPLEVRLKPRLSPNLYACPSIRESS</sequence>
<dbReference type="EMBL" id="JACGWM010000011">
    <property type="protein sequence ID" value="KAL0342390.1"/>
    <property type="molecule type" value="Genomic_DNA"/>
</dbReference>
<keyword evidence="10 19" id="KW-0472">Membrane</keyword>
<keyword evidence="7 18" id="KW-0560">Oxidoreductase</keyword>
<protein>
    <recommendedName>
        <fullName evidence="16">Flavonoid-6-hydroxylase</fullName>
    </recommendedName>
</protein>